<proteinExistence type="inferred from homology"/>
<dbReference type="SUPFAM" id="SSF51735">
    <property type="entry name" value="NAD(P)-binding Rossmann-fold domains"/>
    <property type="match status" value="1"/>
</dbReference>
<dbReference type="GO" id="GO:0016491">
    <property type="term" value="F:oxidoreductase activity"/>
    <property type="evidence" value="ECO:0007669"/>
    <property type="project" value="UniProtKB-KW"/>
</dbReference>
<dbReference type="RefSeq" id="WP_369330052.1">
    <property type="nucleotide sequence ID" value="NZ_JAULBC010000004.1"/>
</dbReference>
<keyword evidence="2 4" id="KW-0560">Oxidoreductase</keyword>
<dbReference type="InterPro" id="IPR020904">
    <property type="entry name" value="Sc_DH/Rdtase_CS"/>
</dbReference>
<sequence>MIIVITGASKGLGKAIAEKFAADEEQHTIILNARNTQYLDELRSSLSQNFSHQEVVVKQCDMSLKEEVLAFASFVSDHGTPDILINNAGSFIPGSVYNEPEGALEEMMNVNLFSAYHLTRALLPAMMEQRRGHIFNMCSIASLKAYANGGAYSISKFALAGFSKNLREELKPYNIKVTSVYPGAAYTDSWSGSGVDPKRIMEAKDIADVVHTSAYLSPTACVEDIILRPQLGDL</sequence>
<dbReference type="CDD" id="cd05233">
    <property type="entry name" value="SDR_c"/>
    <property type="match status" value="1"/>
</dbReference>
<reference evidence="4 5" key="1">
    <citation type="submission" date="2023-07" db="EMBL/GenBank/DDBJ databases">
        <authorList>
            <person name="Lian W.-H."/>
        </authorList>
    </citation>
    <scope>NUCLEOTIDE SEQUENCE [LARGE SCALE GENOMIC DNA]</scope>
    <source>
        <strain evidence="4 5">SYSU DXS3180</strain>
    </source>
</reference>
<dbReference type="EC" id="1.-.-.-" evidence="4"/>
<dbReference type="InterPro" id="IPR002347">
    <property type="entry name" value="SDR_fam"/>
</dbReference>
<evidence type="ECO:0000256" key="3">
    <source>
        <dbReference type="RuleBase" id="RU000363"/>
    </source>
</evidence>
<accession>A0ABV3ZFP5</accession>
<dbReference type="PRINTS" id="PR00081">
    <property type="entry name" value="GDHRDH"/>
</dbReference>
<name>A0ABV3ZFP5_9BACT</name>
<evidence type="ECO:0000256" key="2">
    <source>
        <dbReference type="ARBA" id="ARBA00023002"/>
    </source>
</evidence>
<dbReference type="Gene3D" id="3.40.50.720">
    <property type="entry name" value="NAD(P)-binding Rossmann-like Domain"/>
    <property type="match status" value="1"/>
</dbReference>
<evidence type="ECO:0000313" key="4">
    <source>
        <dbReference type="EMBL" id="MEX6688643.1"/>
    </source>
</evidence>
<dbReference type="Proteomes" id="UP001560573">
    <property type="component" value="Unassembled WGS sequence"/>
</dbReference>
<gene>
    <name evidence="4" type="ORF">QTN47_14105</name>
</gene>
<keyword evidence="5" id="KW-1185">Reference proteome</keyword>
<comment type="similarity">
    <text evidence="1 3">Belongs to the short-chain dehydrogenases/reductases (SDR) family.</text>
</comment>
<organism evidence="4 5">
    <name type="scientific">Danxiaibacter flavus</name>
    <dbReference type="NCBI Taxonomy" id="3049108"/>
    <lineage>
        <taxon>Bacteria</taxon>
        <taxon>Pseudomonadati</taxon>
        <taxon>Bacteroidota</taxon>
        <taxon>Chitinophagia</taxon>
        <taxon>Chitinophagales</taxon>
        <taxon>Chitinophagaceae</taxon>
        <taxon>Danxiaibacter</taxon>
    </lineage>
</organism>
<dbReference type="EMBL" id="JAULBC010000004">
    <property type="protein sequence ID" value="MEX6688643.1"/>
    <property type="molecule type" value="Genomic_DNA"/>
</dbReference>
<protein>
    <submittedName>
        <fullName evidence="4">SDR family oxidoreductase</fullName>
        <ecNumber evidence="4">1.-.-.-</ecNumber>
    </submittedName>
</protein>
<dbReference type="PRINTS" id="PR00080">
    <property type="entry name" value="SDRFAMILY"/>
</dbReference>
<evidence type="ECO:0000313" key="5">
    <source>
        <dbReference type="Proteomes" id="UP001560573"/>
    </source>
</evidence>
<evidence type="ECO:0000256" key="1">
    <source>
        <dbReference type="ARBA" id="ARBA00006484"/>
    </source>
</evidence>
<dbReference type="PANTHER" id="PTHR42901:SF1">
    <property type="entry name" value="ALCOHOL DEHYDROGENASE"/>
    <property type="match status" value="1"/>
</dbReference>
<dbReference type="InterPro" id="IPR036291">
    <property type="entry name" value="NAD(P)-bd_dom_sf"/>
</dbReference>
<comment type="caution">
    <text evidence="4">The sequence shown here is derived from an EMBL/GenBank/DDBJ whole genome shotgun (WGS) entry which is preliminary data.</text>
</comment>
<dbReference type="Pfam" id="PF00106">
    <property type="entry name" value="adh_short"/>
    <property type="match status" value="1"/>
</dbReference>
<dbReference type="PROSITE" id="PS00061">
    <property type="entry name" value="ADH_SHORT"/>
    <property type="match status" value="1"/>
</dbReference>
<dbReference type="PANTHER" id="PTHR42901">
    <property type="entry name" value="ALCOHOL DEHYDROGENASE"/>
    <property type="match status" value="1"/>
</dbReference>